<dbReference type="Gene3D" id="3.20.20.450">
    <property type="entry name" value="EAL domain"/>
    <property type="match status" value="1"/>
</dbReference>
<dbReference type="AlphaFoldDB" id="A0A645CM39"/>
<dbReference type="InterPro" id="IPR001633">
    <property type="entry name" value="EAL_dom"/>
</dbReference>
<dbReference type="SMART" id="SM00052">
    <property type="entry name" value="EAL"/>
    <property type="match status" value="1"/>
</dbReference>
<dbReference type="Pfam" id="PF00563">
    <property type="entry name" value="EAL"/>
    <property type="match status" value="1"/>
</dbReference>
<dbReference type="PROSITE" id="PS50883">
    <property type="entry name" value="EAL"/>
    <property type="match status" value="1"/>
</dbReference>
<dbReference type="InterPro" id="IPR050706">
    <property type="entry name" value="Cyclic-di-GMP_PDE-like"/>
</dbReference>
<dbReference type="CDD" id="cd01948">
    <property type="entry name" value="EAL"/>
    <property type="match status" value="1"/>
</dbReference>
<dbReference type="GO" id="GO:0071111">
    <property type="term" value="F:cyclic-guanylate-specific phosphodiesterase activity"/>
    <property type="evidence" value="ECO:0007669"/>
    <property type="project" value="InterPro"/>
</dbReference>
<name>A0A645CM39_9ZZZZ</name>
<dbReference type="PANTHER" id="PTHR33121">
    <property type="entry name" value="CYCLIC DI-GMP PHOSPHODIESTERASE PDEF"/>
    <property type="match status" value="1"/>
</dbReference>
<feature type="domain" description="EAL" evidence="1">
    <location>
        <begin position="1"/>
        <end position="184"/>
    </location>
</feature>
<gene>
    <name evidence="2" type="ORF">SDC9_124850</name>
</gene>
<proteinExistence type="predicted"/>
<protein>
    <submittedName>
        <fullName evidence="2">Putative signaling protein</fullName>
    </submittedName>
</protein>
<dbReference type="PANTHER" id="PTHR33121:SF79">
    <property type="entry name" value="CYCLIC DI-GMP PHOSPHODIESTERASE PDED-RELATED"/>
    <property type="match status" value="1"/>
</dbReference>
<dbReference type="EMBL" id="VSSQ01028223">
    <property type="protein sequence ID" value="MPM77842.1"/>
    <property type="molecule type" value="Genomic_DNA"/>
</dbReference>
<evidence type="ECO:0000259" key="1">
    <source>
        <dbReference type="PROSITE" id="PS50883"/>
    </source>
</evidence>
<accession>A0A645CM39</accession>
<dbReference type="InterPro" id="IPR035919">
    <property type="entry name" value="EAL_sf"/>
</dbReference>
<reference evidence="2" key="1">
    <citation type="submission" date="2019-08" db="EMBL/GenBank/DDBJ databases">
        <authorList>
            <person name="Kucharzyk K."/>
            <person name="Murdoch R.W."/>
            <person name="Higgins S."/>
            <person name="Loffler F."/>
        </authorList>
    </citation>
    <scope>NUCLEOTIDE SEQUENCE</scope>
</reference>
<sequence length="198" mass="22608">MVMEKTCRFLQANAHVNVGWLSINISAQQDEFDDTVRHLEMLLEKYQIDPCRIKLEITELVLLDDLERARNTMDELNKRGIGVYLDDFGTGYSNLVNVMTLPFQCVKIDKGFIRDLTDGSKGYTLLRTVVSGLQSMQVSVLAEGVETNEQDQIVRKLGIEQIQGYFYARPMLEEEFLWLLGQHQPVSAAESCSCQYSE</sequence>
<evidence type="ECO:0000313" key="2">
    <source>
        <dbReference type="EMBL" id="MPM77842.1"/>
    </source>
</evidence>
<dbReference type="SUPFAM" id="SSF141868">
    <property type="entry name" value="EAL domain-like"/>
    <property type="match status" value="1"/>
</dbReference>
<organism evidence="2">
    <name type="scientific">bioreactor metagenome</name>
    <dbReference type="NCBI Taxonomy" id="1076179"/>
    <lineage>
        <taxon>unclassified sequences</taxon>
        <taxon>metagenomes</taxon>
        <taxon>ecological metagenomes</taxon>
    </lineage>
</organism>
<comment type="caution">
    <text evidence="2">The sequence shown here is derived from an EMBL/GenBank/DDBJ whole genome shotgun (WGS) entry which is preliminary data.</text>
</comment>